<keyword evidence="7" id="KW-0862">Zinc</keyword>
<feature type="domain" description="RING-type" evidence="11">
    <location>
        <begin position="599"/>
        <end position="644"/>
    </location>
</feature>
<dbReference type="GO" id="GO:0008270">
    <property type="term" value="F:zinc ion binding"/>
    <property type="evidence" value="ECO:0007669"/>
    <property type="project" value="UniProtKB-KW"/>
</dbReference>
<feature type="region of interest" description="Disordered" evidence="9">
    <location>
        <begin position="646"/>
        <end position="692"/>
    </location>
</feature>
<keyword evidence="5" id="KW-0128">Catecholamine metabolism</keyword>
<keyword evidence="7" id="KW-0479">Metal-binding</keyword>
<dbReference type="PANTHER" id="PTHR43836:SF2">
    <property type="entry name" value="CATECHOL O-METHYLTRANSFERASE 1-RELATED"/>
    <property type="match status" value="1"/>
</dbReference>
<dbReference type="InterPro" id="IPR002935">
    <property type="entry name" value="SAM_O-MeTrfase"/>
</dbReference>
<keyword evidence="10" id="KW-0812">Transmembrane</keyword>
<dbReference type="Gene3D" id="3.40.50.150">
    <property type="entry name" value="Vaccinia Virus protein VP39"/>
    <property type="match status" value="1"/>
</dbReference>
<keyword evidence="3 12" id="KW-0808">Transferase</keyword>
<feature type="region of interest" description="Disordered" evidence="9">
    <location>
        <begin position="51"/>
        <end position="79"/>
    </location>
</feature>
<feature type="region of interest" description="Disordered" evidence="9">
    <location>
        <begin position="279"/>
        <end position="318"/>
    </location>
</feature>
<evidence type="ECO:0000256" key="5">
    <source>
        <dbReference type="ARBA" id="ARBA00022939"/>
    </source>
</evidence>
<feature type="transmembrane region" description="Helical" evidence="10">
    <location>
        <begin position="502"/>
        <end position="529"/>
    </location>
</feature>
<organism evidence="12 13">
    <name type="scientific">Symbiodinium microadriaticum</name>
    <name type="common">Dinoflagellate</name>
    <name type="synonym">Zooxanthella microadriatica</name>
    <dbReference type="NCBI Taxonomy" id="2951"/>
    <lineage>
        <taxon>Eukaryota</taxon>
        <taxon>Sar</taxon>
        <taxon>Alveolata</taxon>
        <taxon>Dinophyceae</taxon>
        <taxon>Suessiales</taxon>
        <taxon>Symbiodiniaceae</taxon>
        <taxon>Symbiodinium</taxon>
    </lineage>
</organism>
<evidence type="ECO:0000313" key="13">
    <source>
        <dbReference type="Proteomes" id="UP000186817"/>
    </source>
</evidence>
<evidence type="ECO:0000256" key="6">
    <source>
        <dbReference type="ARBA" id="ARBA00023453"/>
    </source>
</evidence>
<keyword evidence="2 12" id="KW-0489">Methyltransferase</keyword>
<evidence type="ECO:0000256" key="8">
    <source>
        <dbReference type="PROSITE-ProRule" id="PRU00708"/>
    </source>
</evidence>
<feature type="region of interest" description="Disordered" evidence="9">
    <location>
        <begin position="1942"/>
        <end position="1971"/>
    </location>
</feature>
<dbReference type="EMBL" id="LSRX01000396">
    <property type="protein sequence ID" value="OLP98444.1"/>
    <property type="molecule type" value="Genomic_DNA"/>
</dbReference>
<accession>A0A1Q9DTE6</accession>
<evidence type="ECO:0000256" key="3">
    <source>
        <dbReference type="ARBA" id="ARBA00022679"/>
    </source>
</evidence>
<dbReference type="Pfam" id="PF13639">
    <property type="entry name" value="zf-RING_2"/>
    <property type="match status" value="1"/>
</dbReference>
<keyword evidence="7" id="KW-0863">Zinc-finger</keyword>
<evidence type="ECO:0000256" key="1">
    <source>
        <dbReference type="ARBA" id="ARBA00012880"/>
    </source>
</evidence>
<proteinExistence type="inferred from homology"/>
<dbReference type="GO" id="GO:0016206">
    <property type="term" value="F:catechol O-methyltransferase activity"/>
    <property type="evidence" value="ECO:0007669"/>
    <property type="project" value="UniProtKB-EC"/>
</dbReference>
<keyword evidence="4" id="KW-0949">S-adenosyl-L-methionine</keyword>
<evidence type="ECO:0000259" key="11">
    <source>
        <dbReference type="PROSITE" id="PS50089"/>
    </source>
</evidence>
<dbReference type="Gene3D" id="3.30.40.10">
    <property type="entry name" value="Zinc/RING finger domain, C3HC4 (zinc finger)"/>
    <property type="match status" value="1"/>
</dbReference>
<dbReference type="SUPFAM" id="SSF57850">
    <property type="entry name" value="RING/U-box"/>
    <property type="match status" value="1"/>
</dbReference>
<feature type="compositionally biased region" description="Low complexity" evidence="9">
    <location>
        <begin position="123"/>
        <end position="135"/>
    </location>
</feature>
<dbReference type="OrthoDB" id="5955355at2759"/>
<dbReference type="PROSITE" id="PS51375">
    <property type="entry name" value="PPR"/>
    <property type="match status" value="1"/>
</dbReference>
<protein>
    <recommendedName>
        <fullName evidence="1">catechol O-methyltransferase</fullName>
        <ecNumber evidence="1">2.1.1.6</ecNumber>
    </recommendedName>
</protein>
<feature type="compositionally biased region" description="Polar residues" evidence="9">
    <location>
        <begin position="763"/>
        <end position="772"/>
    </location>
</feature>
<evidence type="ECO:0000256" key="9">
    <source>
        <dbReference type="SAM" id="MobiDB-lite"/>
    </source>
</evidence>
<dbReference type="Proteomes" id="UP000186817">
    <property type="component" value="Unassembled WGS sequence"/>
</dbReference>
<feature type="transmembrane region" description="Helical" evidence="10">
    <location>
        <begin position="460"/>
        <end position="481"/>
    </location>
</feature>
<sequence>MAELEPTAAMPTPRRLRQLGWLITVNAIAPSAFFEARETGQSPVHFDLAPESQLEAPAAPQQTLAKEEQEERQRAEKEVRDLKATIAELEERLQQQDEQLQLNQTRQQELSDDLEEARRAVQEHQQAAEEALQARQHIEKEVASPHPSSSSVQRAPSPAPECASLSPLRGDVGKELVHTWRHPAGEVFLSAVQACLPTLAASPASTASRSPPPGRHAHRGILAVPEEAYKANPSQQGGIPAHEAEVGCQHDDRLLALEKCMEETRRQLEVCLETAARSRSPVTSPVQVPEKPSPVRIASPERGHAEASPGHPSVSECPTVEVPDAHLQASLLLRSCLGNALDPPELLQKAQAMLRLKVIQWHRRVHIWGFLAVARAQSVYCRVEQLRDLEGEISGVGEPLGSSRENSCAWHIFPSLSLQAIEFTLLGEGSFSGYDALVIYGSGQVQSSTRVATFHRGNPLPAAMALTGTSEALLVLSAVSNETRIRLRYSCRPYGTKLGDTWFSPVGYACVLAAFIVLGFAISLMPVYMVCYCKARRHQDLVMQESQLMVRSELQARRFRDSEAAQAEERQVVASLQALPLEMWKDRELEVGKRSNDECCLCLEPYTEEDMLRVLPCRHFFHQACIDHWFSANRFMPRSCPLCKADPTATQPPSGAEEAPAQDGHDRIAPSSVTRPVLAPESPRSSSTSVGRVTTPVFRPDVVVFYSEASARSATFSPALRLESEAAVGEIYAVLCLQTKAKSFLAQSTVAGLAQRRRPRPQTAGSGRSTQPRGAFNRSPLPPSSEALRRRATVQAIPERGRGGEAATGVTARRRWSSCPRPDSVPPLALELVQFGERVVPQVSPSPPELHPRMVSYYAAPRDPVSPDNVQRNEGEAGALLEPVSYYARENRRRNRLLRDQLRGQADPNGILELAAERGASWDSIGLSTALHALAWKVKKGAPKPDLSDRRWQHLQVLAYGQLAEGEARNLANTAWSMANISSTSLPFMTKVAELAQDRADEFKPQEMSNLLWSFATVRYKDPLLCGLSTTVQRFSSLAEAQALSCQDAANMMWAFASLMFGFTEAADLVTHIHARSFVVDFKPQECANTLWAMAILDIHHHDLVESIASRALEILVEFRSQNISNLLWAYAKIGHRNNSATEAVLEFSMDKLHAFSAQDLTTMVWACATMDYCCQTFWERCRPRLEAIAQLSPLRPQHLSNTVWSLATLQLQDKPWFDFSSLSLPARIQEFKPQELANFIWSQAVILCDSPAVACIVLRASQIHSEFSCQSMANFTWAYAKLGYQSESMIAILQEAAATKIERMSEQDLSTTFWAFSTMQHRDDLFVESFKSALMLKLHDRPIKSQHASNILWALASVLFQDAPFFHAIGESVKKSISTFTPQKQMDFFDPQSLGQSAWGAAYLKTSVRSLYAALESSIDKAQCLMTYNDKVIAMLVRAFLTAGEVSCAWKLFDNMRRLGLNPGITALGAWLHHCRNLQPCTEREMQAMDVLSRFQPCRCIQQAILNASALRLAEAGWCSESESLVQSLLSIEANPVTKAISTKLSHGVFAKAKSMSGQLHLPHWTMPARGSGHSGTDYDKQCRLLQHVLCTAREGDPVSVVNTIENFSVDGNGWLKIAGGGKGVVLDDLVTKLAPQPVALVLEFGCFVGYSCTRMAYQLVRGKVVSIEVDPIHACIARNVVEFAGVADRVSICIGYSEDVIPHLKDTCGGAAADAVFFDQRGTRFHTDLQMLEAESLLKDKCVICADNVLKPGAPHFLWYLQNSPMYDLTVVSLREFAADRIEDWMAIGRFSPEQVSTAATPFFPPSLDWVAFLTDKARARSCNADGPCEIDEAAWARHSQAIRKAYEDVGIKPHIVYVRSKGGCAFVAVGQEMPASEEVAVETASEETVAAARGSAVFAARSLLEKDGKPTRPMSSPALLAQPREPRVVAIRPRQIKSASMARQSLPGRSRPASGMSRSRKAGGWEKSDIGNSQAELWLIKQRTLAGMLWPPMSEAARGRRPGAGCARPLTKAISDQQGCGCKPQEVQPLALKFAMAEAEILHEGEAS</sequence>
<dbReference type="PROSITE" id="PS50089">
    <property type="entry name" value="ZF_RING_2"/>
    <property type="match status" value="1"/>
</dbReference>
<evidence type="ECO:0000256" key="2">
    <source>
        <dbReference type="ARBA" id="ARBA00022603"/>
    </source>
</evidence>
<name>A0A1Q9DTE6_SYMMI</name>
<dbReference type="PANTHER" id="PTHR43836">
    <property type="entry name" value="CATECHOL O-METHYLTRANSFERASE 1-RELATED"/>
    <property type="match status" value="1"/>
</dbReference>
<dbReference type="EC" id="2.1.1.6" evidence="1"/>
<keyword evidence="10" id="KW-1133">Transmembrane helix</keyword>
<evidence type="ECO:0000313" key="12">
    <source>
        <dbReference type="EMBL" id="OLP98444.1"/>
    </source>
</evidence>
<keyword evidence="13" id="KW-1185">Reference proteome</keyword>
<dbReference type="Pfam" id="PF26188">
    <property type="entry name" value="RESC6"/>
    <property type="match status" value="1"/>
</dbReference>
<dbReference type="PROSITE" id="PS51682">
    <property type="entry name" value="SAM_OMT_I"/>
    <property type="match status" value="1"/>
</dbReference>
<dbReference type="Pfam" id="PF01596">
    <property type="entry name" value="Methyltransf_3"/>
    <property type="match status" value="1"/>
</dbReference>
<feature type="region of interest" description="Disordered" evidence="9">
    <location>
        <begin position="103"/>
        <end position="166"/>
    </location>
</feature>
<dbReference type="InterPro" id="IPR013083">
    <property type="entry name" value="Znf_RING/FYVE/PHD"/>
</dbReference>
<evidence type="ECO:0000256" key="7">
    <source>
        <dbReference type="PROSITE-ProRule" id="PRU00175"/>
    </source>
</evidence>
<gene>
    <name evidence="12" type="primary">COMT</name>
    <name evidence="12" type="ORF">AK812_SmicGene19086</name>
</gene>
<feature type="repeat" description="PPR" evidence="8">
    <location>
        <begin position="1430"/>
        <end position="1464"/>
    </location>
</feature>
<dbReference type="InterPro" id="IPR001841">
    <property type="entry name" value="Znf_RING"/>
</dbReference>
<dbReference type="InterPro" id="IPR002885">
    <property type="entry name" value="PPR_rpt"/>
</dbReference>
<comment type="similarity">
    <text evidence="6">Belongs to the class I-like SAM-binding methyltransferase superfamily. Cation-dependent O-methyltransferase family.</text>
</comment>
<dbReference type="SMART" id="SM00184">
    <property type="entry name" value="RING"/>
    <property type="match status" value="1"/>
</dbReference>
<dbReference type="InterPro" id="IPR058917">
    <property type="entry name" value="RESC6_dom"/>
</dbReference>
<dbReference type="InterPro" id="IPR029063">
    <property type="entry name" value="SAM-dependent_MTases_sf"/>
</dbReference>
<keyword evidence="10" id="KW-0472">Membrane</keyword>
<dbReference type="GO" id="GO:0032259">
    <property type="term" value="P:methylation"/>
    <property type="evidence" value="ECO:0007669"/>
    <property type="project" value="UniProtKB-KW"/>
</dbReference>
<dbReference type="SUPFAM" id="SSF53335">
    <property type="entry name" value="S-adenosyl-L-methionine-dependent methyltransferases"/>
    <property type="match status" value="1"/>
</dbReference>
<feature type="compositionally biased region" description="Low complexity" evidence="9">
    <location>
        <begin position="682"/>
        <end position="692"/>
    </location>
</feature>
<evidence type="ECO:0000256" key="10">
    <source>
        <dbReference type="SAM" id="Phobius"/>
    </source>
</evidence>
<comment type="caution">
    <text evidence="12">The sequence shown here is derived from an EMBL/GenBank/DDBJ whole genome shotgun (WGS) entry which is preliminary data.</text>
</comment>
<dbReference type="GO" id="GO:0006584">
    <property type="term" value="P:catecholamine metabolic process"/>
    <property type="evidence" value="ECO:0007669"/>
    <property type="project" value="UniProtKB-KW"/>
</dbReference>
<reference evidence="12 13" key="1">
    <citation type="submission" date="2016-02" db="EMBL/GenBank/DDBJ databases">
        <title>Genome analysis of coral dinoflagellate symbionts highlights evolutionary adaptations to a symbiotic lifestyle.</title>
        <authorList>
            <person name="Aranda M."/>
            <person name="Li Y."/>
            <person name="Liew Y.J."/>
            <person name="Baumgarten S."/>
            <person name="Simakov O."/>
            <person name="Wilson M."/>
            <person name="Piel J."/>
            <person name="Ashoor H."/>
            <person name="Bougouffa S."/>
            <person name="Bajic V.B."/>
            <person name="Ryu T."/>
            <person name="Ravasi T."/>
            <person name="Bayer T."/>
            <person name="Micklem G."/>
            <person name="Kim H."/>
            <person name="Bhak J."/>
            <person name="Lajeunesse T.C."/>
            <person name="Voolstra C.R."/>
        </authorList>
    </citation>
    <scope>NUCLEOTIDE SEQUENCE [LARGE SCALE GENOMIC DNA]</scope>
    <source>
        <strain evidence="12 13">CCMP2467</strain>
    </source>
</reference>
<feature type="compositionally biased region" description="Basic and acidic residues" evidence="9">
    <location>
        <begin position="65"/>
        <end position="79"/>
    </location>
</feature>
<feature type="region of interest" description="Disordered" evidence="9">
    <location>
        <begin position="750"/>
        <end position="821"/>
    </location>
</feature>
<evidence type="ECO:0000256" key="4">
    <source>
        <dbReference type="ARBA" id="ARBA00022691"/>
    </source>
</evidence>